<gene>
    <name evidence="1" type="ORF">Tco_0992213</name>
</gene>
<organism evidence="1 2">
    <name type="scientific">Tanacetum coccineum</name>
    <dbReference type="NCBI Taxonomy" id="301880"/>
    <lineage>
        <taxon>Eukaryota</taxon>
        <taxon>Viridiplantae</taxon>
        <taxon>Streptophyta</taxon>
        <taxon>Embryophyta</taxon>
        <taxon>Tracheophyta</taxon>
        <taxon>Spermatophyta</taxon>
        <taxon>Magnoliopsida</taxon>
        <taxon>eudicotyledons</taxon>
        <taxon>Gunneridae</taxon>
        <taxon>Pentapetalae</taxon>
        <taxon>asterids</taxon>
        <taxon>campanulids</taxon>
        <taxon>Asterales</taxon>
        <taxon>Asteraceae</taxon>
        <taxon>Asteroideae</taxon>
        <taxon>Anthemideae</taxon>
        <taxon>Anthemidinae</taxon>
        <taxon>Tanacetum</taxon>
    </lineage>
</organism>
<accession>A0ABQ5F291</accession>
<sequence length="172" mass="19334">MEGVPEKPTTKDQEVNAFGACSKEKKKKKCSKRKIGERRIEIVADHNIREQEERERLISEEEKVSLSNVSWKRKEKIHQPKNGRSPMLVLKRYINMCLDGGESSASVVSDFVMSGCDVSGSAESDSVVCGSVTSGSEMFKVNSDYHNIVCLLEIEELELFDELSVEWSEDIG</sequence>
<protein>
    <submittedName>
        <fullName evidence="1">Uncharacterized protein</fullName>
    </submittedName>
</protein>
<reference evidence="1" key="1">
    <citation type="journal article" date="2022" name="Int. J. Mol. Sci.">
        <title>Draft Genome of Tanacetum Coccineum: Genomic Comparison of Closely Related Tanacetum-Family Plants.</title>
        <authorList>
            <person name="Yamashiro T."/>
            <person name="Shiraishi A."/>
            <person name="Nakayama K."/>
            <person name="Satake H."/>
        </authorList>
    </citation>
    <scope>NUCLEOTIDE SEQUENCE</scope>
</reference>
<evidence type="ECO:0000313" key="2">
    <source>
        <dbReference type="Proteomes" id="UP001151760"/>
    </source>
</evidence>
<dbReference type="Proteomes" id="UP001151760">
    <property type="component" value="Unassembled WGS sequence"/>
</dbReference>
<proteinExistence type="predicted"/>
<dbReference type="EMBL" id="BQNB010016907">
    <property type="protein sequence ID" value="GJT57159.1"/>
    <property type="molecule type" value="Genomic_DNA"/>
</dbReference>
<evidence type="ECO:0000313" key="1">
    <source>
        <dbReference type="EMBL" id="GJT57159.1"/>
    </source>
</evidence>
<reference evidence="1" key="2">
    <citation type="submission" date="2022-01" db="EMBL/GenBank/DDBJ databases">
        <authorList>
            <person name="Yamashiro T."/>
            <person name="Shiraishi A."/>
            <person name="Satake H."/>
            <person name="Nakayama K."/>
        </authorList>
    </citation>
    <scope>NUCLEOTIDE SEQUENCE</scope>
</reference>
<keyword evidence="2" id="KW-1185">Reference proteome</keyword>
<name>A0ABQ5F291_9ASTR</name>
<comment type="caution">
    <text evidence="1">The sequence shown here is derived from an EMBL/GenBank/DDBJ whole genome shotgun (WGS) entry which is preliminary data.</text>
</comment>